<keyword evidence="1" id="KW-1133">Transmembrane helix</keyword>
<dbReference type="InterPro" id="IPR008485">
    <property type="entry name" value="JAMP"/>
</dbReference>
<organism evidence="2">
    <name type="scientific">Eubosmina coregoni</name>
    <dbReference type="NCBI Taxonomy" id="186181"/>
    <lineage>
        <taxon>Eukaryota</taxon>
        <taxon>Metazoa</taxon>
        <taxon>Ecdysozoa</taxon>
        <taxon>Arthropoda</taxon>
        <taxon>Crustacea</taxon>
        <taxon>Branchiopoda</taxon>
        <taxon>Diplostraca</taxon>
        <taxon>Cladocera</taxon>
        <taxon>Anomopoda</taxon>
        <taxon>Bosminidae</taxon>
        <taxon>Eubosmina</taxon>
    </lineage>
</organism>
<keyword evidence="1" id="KW-0812">Transmembrane</keyword>
<gene>
    <name evidence="2" type="primary">EOG090X0BGA</name>
</gene>
<accession>A0A4Y7LM22</accession>
<name>A0A4Y7LM22_9CRUS</name>
<dbReference type="EMBL" id="LR000381">
    <property type="protein sequence ID" value="SVE70000.1"/>
    <property type="molecule type" value="mRNA"/>
</dbReference>
<dbReference type="GO" id="GO:0006986">
    <property type="term" value="P:response to unfolded protein"/>
    <property type="evidence" value="ECO:0007669"/>
    <property type="project" value="InterPro"/>
</dbReference>
<dbReference type="GO" id="GO:0036503">
    <property type="term" value="P:ERAD pathway"/>
    <property type="evidence" value="ECO:0007669"/>
    <property type="project" value="TreeGrafter"/>
</dbReference>
<dbReference type="GO" id="GO:0031625">
    <property type="term" value="F:ubiquitin protein ligase binding"/>
    <property type="evidence" value="ECO:0007669"/>
    <property type="project" value="TreeGrafter"/>
</dbReference>
<dbReference type="Pfam" id="PF05571">
    <property type="entry name" value="JAMP"/>
    <property type="match status" value="1"/>
</dbReference>
<feature type="transmembrane region" description="Helical" evidence="1">
    <location>
        <begin position="329"/>
        <end position="347"/>
    </location>
</feature>
<dbReference type="GO" id="GO:0016020">
    <property type="term" value="C:membrane"/>
    <property type="evidence" value="ECO:0007669"/>
    <property type="project" value="InterPro"/>
</dbReference>
<feature type="transmembrane region" description="Helical" evidence="1">
    <location>
        <begin position="200"/>
        <end position="221"/>
    </location>
</feature>
<feature type="transmembrane region" description="Helical" evidence="1">
    <location>
        <begin position="304"/>
        <end position="323"/>
    </location>
</feature>
<dbReference type="AlphaFoldDB" id="A0A4Y7LM22"/>
<dbReference type="PANTHER" id="PTHR12740">
    <property type="entry name" value="JNK1/MAPK8-ASSOCIATED MEMBRANE PROTEIN"/>
    <property type="match status" value="1"/>
</dbReference>
<sequence>MERVKRMIVDRNIDICLIQEPYAIGTATPELFGVPPGYTGYHYLTEHHPYGPVKTLTRCPGYYCGRTWIENGNDSMWSACGSCASGFRVNNTWACTECQDSLTTYDWMYLVFMVLVGLLAQWYSIDIFSPAQFYFKTVLIHISALIETLLSAIIALLLVSQPIGSLSIKSCAAEQLSDWYTLLHNPNPNYEETLYCAQEAVYPLYSIVFLQYGLSIFLLLLIRPWVNKLTGIRGHAASRPIYAALYLFPVLSIIHGMMAGLIYYGFPSVIILLSLMSHAFHFASRSDQSWRMLLKETVSSFHNLMVVLGHWVLHGFGLVALTMWLEPKLLVTILTLVPLPTFLYVALSRFTDPGKFHAD</sequence>
<feature type="transmembrane region" description="Helical" evidence="1">
    <location>
        <begin position="107"/>
        <end position="125"/>
    </location>
</feature>
<feature type="transmembrane region" description="Helical" evidence="1">
    <location>
        <begin position="137"/>
        <end position="159"/>
    </location>
</feature>
<evidence type="ECO:0000313" key="2">
    <source>
        <dbReference type="EMBL" id="SVE70000.1"/>
    </source>
</evidence>
<evidence type="ECO:0000256" key="1">
    <source>
        <dbReference type="SAM" id="Phobius"/>
    </source>
</evidence>
<feature type="transmembrane region" description="Helical" evidence="1">
    <location>
        <begin position="241"/>
        <end position="258"/>
    </location>
</feature>
<reference evidence="2" key="1">
    <citation type="submission" date="2018-08" db="EMBL/GenBank/DDBJ databases">
        <authorList>
            <person name="Cornetti L."/>
        </authorList>
    </citation>
    <scope>NUCLEOTIDE SEQUENCE</scope>
    <source>
        <strain evidence="2">FI-BAL1-1</strain>
    </source>
</reference>
<proteinExistence type="evidence at transcript level"/>
<keyword evidence="1" id="KW-0472">Membrane</keyword>
<dbReference type="PANTHER" id="PTHR12740:SF4">
    <property type="entry name" value="JNK1_MAPK8-ASSOCIATED MEMBRANE PROTEIN"/>
    <property type="match status" value="1"/>
</dbReference>
<feature type="transmembrane region" description="Helical" evidence="1">
    <location>
        <begin position="264"/>
        <end position="283"/>
    </location>
</feature>
<protein>
    <submittedName>
        <fullName evidence="2">EOG090X0BGA</fullName>
    </submittedName>
</protein>